<feature type="compositionally biased region" description="Basic and acidic residues" evidence="1">
    <location>
        <begin position="379"/>
        <end position="392"/>
    </location>
</feature>
<feature type="region of interest" description="Disordered" evidence="1">
    <location>
        <begin position="160"/>
        <end position="189"/>
    </location>
</feature>
<name>A0A2T9Y7P6_9FUNG</name>
<accession>A0A2T9Y7P6</accession>
<feature type="compositionally biased region" description="Polar residues" evidence="1">
    <location>
        <begin position="160"/>
        <end position="175"/>
    </location>
</feature>
<gene>
    <name evidence="2" type="ORF">BB561_005917</name>
</gene>
<evidence type="ECO:0000313" key="3">
    <source>
        <dbReference type="Proteomes" id="UP000245383"/>
    </source>
</evidence>
<dbReference type="OrthoDB" id="9451547at2759"/>
<reference evidence="2 3" key="1">
    <citation type="journal article" date="2018" name="MBio">
        <title>Comparative Genomics Reveals the Core Gene Toolbox for the Fungus-Insect Symbiosis.</title>
        <authorList>
            <person name="Wang Y."/>
            <person name="Stata M."/>
            <person name="Wang W."/>
            <person name="Stajich J.E."/>
            <person name="White M.M."/>
            <person name="Moncalvo J.M."/>
        </authorList>
    </citation>
    <scope>NUCLEOTIDE SEQUENCE [LARGE SCALE GENOMIC DNA]</scope>
    <source>
        <strain evidence="2 3">SWE-8-4</strain>
    </source>
</reference>
<comment type="caution">
    <text evidence="2">The sequence shown here is derived from an EMBL/GenBank/DDBJ whole genome shotgun (WGS) entry which is preliminary data.</text>
</comment>
<evidence type="ECO:0000256" key="1">
    <source>
        <dbReference type="SAM" id="MobiDB-lite"/>
    </source>
</evidence>
<organism evidence="2 3">
    <name type="scientific">Smittium simulii</name>
    <dbReference type="NCBI Taxonomy" id="133385"/>
    <lineage>
        <taxon>Eukaryota</taxon>
        <taxon>Fungi</taxon>
        <taxon>Fungi incertae sedis</taxon>
        <taxon>Zoopagomycota</taxon>
        <taxon>Kickxellomycotina</taxon>
        <taxon>Harpellomycetes</taxon>
        <taxon>Harpellales</taxon>
        <taxon>Legeriomycetaceae</taxon>
        <taxon>Smittium</taxon>
    </lineage>
</organism>
<dbReference type="STRING" id="133385.A0A2T9Y7P6"/>
<protein>
    <submittedName>
        <fullName evidence="2">Uncharacterized protein</fullName>
    </submittedName>
</protein>
<sequence>MSHSPILSVSQDSSQYSYLSYLLEDIIKDNTDAVGLYTRNTKIIADVILLSKLPHSLLSAMFPNGARNYVDSNLLGEQVSAPIYIKSSPISFASKYNGVYLAVPLEPEYLLYALNYYNDLLKDSNKKAFEQKYTSLKPEARTSIETNDSQVLYIDASSSNAIKSPDSSTDNQMKQTPDKKISSKEKQSHNIYSQLSTKSDSDQHTNSSFLLAESDEDNNDSAKKSDNSAFNDSNFLNLDLGASVDLQQSLDIVDIDDIGDLDSLNENNLDQVADEIYSADTYNENAKNFYDSAEFYYNESIANLSCSNFLSKATTIVILKEELDYFIVPKSFRTIGDIGQVYGYDLNMAKSDTGKILASEKNIFGSILSYIEKITPPSDQKETDSNDQDHKYNNASQPNNAYNFYEDIENLDHIAKVNHITPGLIEKQLVDMLCSCGFDLNSEWASRIITSDRTSICSISLVTIDKSETNMDSKTAKQLFGFFRKPAIKCWWDSKEISLNKDKSCNVELFCRRTWTLEISLI</sequence>
<proteinExistence type="predicted"/>
<dbReference type="EMBL" id="MBFR01000394">
    <property type="protein sequence ID" value="PVU88325.1"/>
    <property type="molecule type" value="Genomic_DNA"/>
</dbReference>
<dbReference type="Proteomes" id="UP000245383">
    <property type="component" value="Unassembled WGS sequence"/>
</dbReference>
<dbReference type="AlphaFoldDB" id="A0A2T9Y7P6"/>
<feature type="region of interest" description="Disordered" evidence="1">
    <location>
        <begin position="376"/>
        <end position="397"/>
    </location>
</feature>
<evidence type="ECO:0000313" key="2">
    <source>
        <dbReference type="EMBL" id="PVU88325.1"/>
    </source>
</evidence>
<keyword evidence="3" id="KW-1185">Reference proteome</keyword>
<feature type="compositionally biased region" description="Basic and acidic residues" evidence="1">
    <location>
        <begin position="176"/>
        <end position="188"/>
    </location>
</feature>